<evidence type="ECO:0000259" key="1">
    <source>
        <dbReference type="PROSITE" id="PS51186"/>
    </source>
</evidence>
<evidence type="ECO:0000313" key="2">
    <source>
        <dbReference type="EMBL" id="SFM65406.1"/>
    </source>
</evidence>
<dbReference type="PANTHER" id="PTHR43792:SF1">
    <property type="entry name" value="N-ACETYLTRANSFERASE DOMAIN-CONTAINING PROTEIN"/>
    <property type="match status" value="1"/>
</dbReference>
<dbReference type="PROSITE" id="PS51186">
    <property type="entry name" value="GNAT"/>
    <property type="match status" value="1"/>
</dbReference>
<accession>A0A1I4SLP2</accession>
<dbReference type="Gene3D" id="3.40.630.30">
    <property type="match status" value="1"/>
</dbReference>
<evidence type="ECO:0000313" key="3">
    <source>
        <dbReference type="Proteomes" id="UP000199149"/>
    </source>
</evidence>
<dbReference type="OrthoDB" id="9811523at2"/>
<dbReference type="GO" id="GO:0016747">
    <property type="term" value="F:acyltransferase activity, transferring groups other than amino-acyl groups"/>
    <property type="evidence" value="ECO:0007669"/>
    <property type="project" value="InterPro"/>
</dbReference>
<dbReference type="InterPro" id="IPR016181">
    <property type="entry name" value="Acyl_CoA_acyltransferase"/>
</dbReference>
<keyword evidence="3" id="KW-1185">Reference proteome</keyword>
<dbReference type="SUPFAM" id="SSF55729">
    <property type="entry name" value="Acyl-CoA N-acyltransferases (Nat)"/>
    <property type="match status" value="1"/>
</dbReference>
<reference evidence="3" key="1">
    <citation type="submission" date="2016-10" db="EMBL/GenBank/DDBJ databases">
        <authorList>
            <person name="Varghese N."/>
            <person name="Submissions S."/>
        </authorList>
    </citation>
    <scope>NUCLEOTIDE SEQUENCE [LARGE SCALE GENOMIC DNA]</scope>
    <source>
        <strain evidence="3">XJ109</strain>
    </source>
</reference>
<dbReference type="Proteomes" id="UP000199149">
    <property type="component" value="Unassembled WGS sequence"/>
</dbReference>
<organism evidence="2 3">
    <name type="scientific">Algoriella xinjiangensis</name>
    <dbReference type="NCBI Taxonomy" id="684065"/>
    <lineage>
        <taxon>Bacteria</taxon>
        <taxon>Pseudomonadati</taxon>
        <taxon>Bacteroidota</taxon>
        <taxon>Flavobacteriia</taxon>
        <taxon>Flavobacteriales</taxon>
        <taxon>Weeksellaceae</taxon>
        <taxon>Algoriella</taxon>
    </lineage>
</organism>
<name>A0A1I4SLP2_9FLAO</name>
<dbReference type="PANTHER" id="PTHR43792">
    <property type="entry name" value="GNAT FAMILY, PUTATIVE (AFU_ORTHOLOGUE AFUA_3G00765)-RELATED-RELATED"/>
    <property type="match status" value="1"/>
</dbReference>
<keyword evidence="2" id="KW-0808">Transferase</keyword>
<dbReference type="STRING" id="684065.SAMN05421738_101263"/>
<proteinExistence type="predicted"/>
<protein>
    <submittedName>
        <fullName evidence="2">Ribosomal-protein-alanine N-acetyltransferase</fullName>
    </submittedName>
</protein>
<dbReference type="AlphaFoldDB" id="A0A1I4SLP2"/>
<dbReference type="RefSeq" id="WP_092905764.1">
    <property type="nucleotide sequence ID" value="NZ_FOUZ01000001.1"/>
</dbReference>
<dbReference type="EMBL" id="FOUZ01000001">
    <property type="protein sequence ID" value="SFM65406.1"/>
    <property type="molecule type" value="Genomic_DNA"/>
</dbReference>
<dbReference type="InterPro" id="IPR051531">
    <property type="entry name" value="N-acetyltransferase"/>
</dbReference>
<sequence length="161" mass="18860">MIKIRLEKYNPTDFNEYFKLVQDDEQMKYISGKGLGEEQANHKFTSILEKSSVHEKLGYFKVYDKKDAFLGDCKIVYNNHLENSLEIGYLIKKEFWRKGIGTIICDRLIANAKANFPTHEIIAVIDPDNIASRKLLEKFNFESYWKGVENDLPTEKLKMKQ</sequence>
<dbReference type="InterPro" id="IPR000182">
    <property type="entry name" value="GNAT_dom"/>
</dbReference>
<gene>
    <name evidence="2" type="ORF">SAMN05421738_101263</name>
</gene>
<dbReference type="Pfam" id="PF13302">
    <property type="entry name" value="Acetyltransf_3"/>
    <property type="match status" value="1"/>
</dbReference>
<feature type="domain" description="N-acetyltransferase" evidence="1">
    <location>
        <begin position="4"/>
        <end position="161"/>
    </location>
</feature>